<name>A0A378YCU1_9NOCA</name>
<dbReference type="EMBL" id="UGRY01000002">
    <property type="protein sequence ID" value="SUA74533.1"/>
    <property type="molecule type" value="Genomic_DNA"/>
</dbReference>
<dbReference type="Proteomes" id="UP000255467">
    <property type="component" value="Unassembled WGS sequence"/>
</dbReference>
<evidence type="ECO:0000313" key="1">
    <source>
        <dbReference type="EMBL" id="QDP82652.1"/>
    </source>
</evidence>
<keyword evidence="3" id="KW-1185">Reference proteome</keyword>
<protein>
    <submittedName>
        <fullName evidence="2">Uncharacterized protein</fullName>
    </submittedName>
</protein>
<dbReference type="RefSeq" id="WP_039807994.1">
    <property type="nucleotide sequence ID" value="NZ_CP041695.1"/>
</dbReference>
<accession>A0A378YCU1</accession>
<dbReference type="GeneID" id="80336965"/>
<dbReference type="EMBL" id="CP041695">
    <property type="protein sequence ID" value="QDP82652.1"/>
    <property type="molecule type" value="Genomic_DNA"/>
</dbReference>
<dbReference type="Proteomes" id="UP000317039">
    <property type="component" value="Chromosome"/>
</dbReference>
<organism evidence="2 3">
    <name type="scientific">Nocardia otitidiscaviarum</name>
    <dbReference type="NCBI Taxonomy" id="1823"/>
    <lineage>
        <taxon>Bacteria</taxon>
        <taxon>Bacillati</taxon>
        <taxon>Actinomycetota</taxon>
        <taxon>Actinomycetes</taxon>
        <taxon>Mycobacteriales</taxon>
        <taxon>Nocardiaceae</taxon>
        <taxon>Nocardia</taxon>
    </lineage>
</organism>
<evidence type="ECO:0000313" key="4">
    <source>
        <dbReference type="Proteomes" id="UP000317039"/>
    </source>
</evidence>
<evidence type="ECO:0000313" key="2">
    <source>
        <dbReference type="EMBL" id="SUA74533.1"/>
    </source>
</evidence>
<proteinExistence type="predicted"/>
<dbReference type="STRING" id="1406858.GCA_000710895_00696"/>
<reference evidence="2 3" key="1">
    <citation type="submission" date="2018-06" db="EMBL/GenBank/DDBJ databases">
        <authorList>
            <consortium name="Pathogen Informatics"/>
            <person name="Doyle S."/>
        </authorList>
    </citation>
    <scope>NUCLEOTIDE SEQUENCE [LARGE SCALE GENOMIC DNA]</scope>
    <source>
        <strain evidence="2 3">NCTC1934</strain>
    </source>
</reference>
<dbReference type="AlphaFoldDB" id="A0A378YCU1"/>
<reference evidence="1 4" key="2">
    <citation type="submission" date="2019-07" db="EMBL/GenBank/DDBJ databases">
        <title>Complete Genome Sequence and Methylome Analysis of Nocardia otitidis-caviarum NEB252.</title>
        <authorList>
            <person name="Fomenkov A."/>
            <person name="Anton B.P."/>
            <person name="Vincze T."/>
            <person name="Roberts R.J."/>
        </authorList>
    </citation>
    <scope>NUCLEOTIDE SEQUENCE [LARGE SCALE GENOMIC DNA]</scope>
    <source>
        <strain evidence="1 4">NEB252</strain>
    </source>
</reference>
<sequence>MIAQRGHIILTQAATVMPGGTMFLVVSGDNYNNDQPGLRLVVQVVGPQLRPAAGAYLYDLGTVGTAVLVAPTTLPSDWLTGEPIAVIDQDTMDDIATRIARLYL</sequence>
<dbReference type="KEGG" id="nod:FOH10_31930"/>
<gene>
    <name evidence="1" type="ORF">FOH10_31930</name>
    <name evidence="2" type="ORF">NCTC1934_01635</name>
</gene>
<evidence type="ECO:0000313" key="3">
    <source>
        <dbReference type="Proteomes" id="UP000255467"/>
    </source>
</evidence>
<dbReference type="OrthoDB" id="4560135at2"/>